<keyword evidence="3" id="KW-1185">Reference proteome</keyword>
<organism evidence="2 3">
    <name type="scientific">Dipteronia sinensis</name>
    <dbReference type="NCBI Taxonomy" id="43782"/>
    <lineage>
        <taxon>Eukaryota</taxon>
        <taxon>Viridiplantae</taxon>
        <taxon>Streptophyta</taxon>
        <taxon>Embryophyta</taxon>
        <taxon>Tracheophyta</taxon>
        <taxon>Spermatophyta</taxon>
        <taxon>Magnoliopsida</taxon>
        <taxon>eudicotyledons</taxon>
        <taxon>Gunneridae</taxon>
        <taxon>Pentapetalae</taxon>
        <taxon>rosids</taxon>
        <taxon>malvids</taxon>
        <taxon>Sapindales</taxon>
        <taxon>Sapindaceae</taxon>
        <taxon>Hippocastanoideae</taxon>
        <taxon>Acereae</taxon>
        <taxon>Dipteronia</taxon>
    </lineage>
</organism>
<keyword evidence="1" id="KW-0812">Transmembrane</keyword>
<name>A0AAE0A2V8_9ROSI</name>
<dbReference type="EMBL" id="JANJYJ010000007">
    <property type="protein sequence ID" value="KAK3199229.1"/>
    <property type="molecule type" value="Genomic_DNA"/>
</dbReference>
<keyword evidence="1" id="KW-0472">Membrane</keyword>
<sequence>MQEWAGIEVVFDSRCYNSFADNLVKLGSSSKPQMGMSFIGVNFLGPIGTLLVFAGAALLFGPLFFLCFFCLVCWPLRFLGWVVLLVCFGATFPCLLVVVRCVASFGLLL</sequence>
<evidence type="ECO:0000313" key="2">
    <source>
        <dbReference type="EMBL" id="KAK3199229.1"/>
    </source>
</evidence>
<dbReference type="Proteomes" id="UP001281410">
    <property type="component" value="Unassembled WGS sequence"/>
</dbReference>
<evidence type="ECO:0000313" key="3">
    <source>
        <dbReference type="Proteomes" id="UP001281410"/>
    </source>
</evidence>
<protein>
    <submittedName>
        <fullName evidence="2">Uncharacterized protein</fullName>
    </submittedName>
</protein>
<feature type="transmembrane region" description="Helical" evidence="1">
    <location>
        <begin position="50"/>
        <end position="74"/>
    </location>
</feature>
<reference evidence="2" key="1">
    <citation type="journal article" date="2023" name="Plant J.">
        <title>Genome sequences and population genomics provide insights into the demographic history, inbreeding, and mutation load of two 'living fossil' tree species of Dipteronia.</title>
        <authorList>
            <person name="Feng Y."/>
            <person name="Comes H.P."/>
            <person name="Chen J."/>
            <person name="Zhu S."/>
            <person name="Lu R."/>
            <person name="Zhang X."/>
            <person name="Li P."/>
            <person name="Qiu J."/>
            <person name="Olsen K.M."/>
            <person name="Qiu Y."/>
        </authorList>
    </citation>
    <scope>NUCLEOTIDE SEQUENCE</scope>
    <source>
        <strain evidence="2">NBL</strain>
    </source>
</reference>
<gene>
    <name evidence="2" type="ORF">Dsin_022644</name>
</gene>
<accession>A0AAE0A2V8</accession>
<comment type="caution">
    <text evidence="2">The sequence shown here is derived from an EMBL/GenBank/DDBJ whole genome shotgun (WGS) entry which is preliminary data.</text>
</comment>
<feature type="transmembrane region" description="Helical" evidence="1">
    <location>
        <begin position="81"/>
        <end position="108"/>
    </location>
</feature>
<dbReference type="AlphaFoldDB" id="A0AAE0A2V8"/>
<proteinExistence type="predicted"/>
<evidence type="ECO:0000256" key="1">
    <source>
        <dbReference type="SAM" id="Phobius"/>
    </source>
</evidence>
<keyword evidence="1" id="KW-1133">Transmembrane helix</keyword>